<evidence type="ECO:0000313" key="4">
    <source>
        <dbReference type="Proteomes" id="UP000314294"/>
    </source>
</evidence>
<comment type="caution">
    <text evidence="3">The sequence shown here is derived from an EMBL/GenBank/DDBJ whole genome shotgun (WGS) entry which is preliminary data.</text>
</comment>
<feature type="compositionally biased region" description="Pro residues" evidence="1">
    <location>
        <begin position="84"/>
        <end position="94"/>
    </location>
</feature>
<gene>
    <name evidence="3" type="ORF">EYF80_038821</name>
</gene>
<feature type="chain" id="PRO_5021286998" evidence="2">
    <location>
        <begin position="32"/>
        <end position="136"/>
    </location>
</feature>
<organism evidence="3 4">
    <name type="scientific">Liparis tanakae</name>
    <name type="common">Tanaka's snailfish</name>
    <dbReference type="NCBI Taxonomy" id="230148"/>
    <lineage>
        <taxon>Eukaryota</taxon>
        <taxon>Metazoa</taxon>
        <taxon>Chordata</taxon>
        <taxon>Craniata</taxon>
        <taxon>Vertebrata</taxon>
        <taxon>Euteleostomi</taxon>
        <taxon>Actinopterygii</taxon>
        <taxon>Neopterygii</taxon>
        <taxon>Teleostei</taxon>
        <taxon>Neoteleostei</taxon>
        <taxon>Acanthomorphata</taxon>
        <taxon>Eupercaria</taxon>
        <taxon>Perciformes</taxon>
        <taxon>Cottioidei</taxon>
        <taxon>Cottales</taxon>
        <taxon>Liparidae</taxon>
        <taxon>Liparis</taxon>
    </lineage>
</organism>
<dbReference type="EMBL" id="SRLO01000599">
    <property type="protein sequence ID" value="TNN50948.1"/>
    <property type="molecule type" value="Genomic_DNA"/>
</dbReference>
<dbReference type="Proteomes" id="UP000314294">
    <property type="component" value="Unassembled WGS sequence"/>
</dbReference>
<feature type="region of interest" description="Disordered" evidence="1">
    <location>
        <begin position="61"/>
        <end position="100"/>
    </location>
</feature>
<reference evidence="3 4" key="1">
    <citation type="submission" date="2019-03" db="EMBL/GenBank/DDBJ databases">
        <title>First draft genome of Liparis tanakae, snailfish: a comprehensive survey of snailfish specific genes.</title>
        <authorList>
            <person name="Kim W."/>
            <person name="Song I."/>
            <person name="Jeong J.-H."/>
            <person name="Kim D."/>
            <person name="Kim S."/>
            <person name="Ryu S."/>
            <person name="Song J.Y."/>
            <person name="Lee S.K."/>
        </authorList>
    </citation>
    <scope>NUCLEOTIDE SEQUENCE [LARGE SCALE GENOMIC DNA]</scope>
    <source>
        <tissue evidence="3">Muscle</tissue>
    </source>
</reference>
<dbReference type="AlphaFoldDB" id="A0A4Z2GBH5"/>
<keyword evidence="2" id="KW-0732">Signal</keyword>
<name>A0A4Z2GBH5_9TELE</name>
<accession>A0A4Z2GBH5</accession>
<sequence length="136" mass="14643">MQSDAFGPRALGPLLCLLWAFWGDWIDLSSATELGHGAPGPNELLCESPRNHRLMLSSAGLALAPPAPSGPMDWSSSLSRRPTDPPQTPRPLTPDPCSRGSWWSLGDVDLLSGLWGTWTCSLVSSGFLESFVPLEK</sequence>
<feature type="signal peptide" evidence="2">
    <location>
        <begin position="1"/>
        <end position="31"/>
    </location>
</feature>
<evidence type="ECO:0000256" key="1">
    <source>
        <dbReference type="SAM" id="MobiDB-lite"/>
    </source>
</evidence>
<evidence type="ECO:0000313" key="3">
    <source>
        <dbReference type="EMBL" id="TNN50948.1"/>
    </source>
</evidence>
<keyword evidence="4" id="KW-1185">Reference proteome</keyword>
<protein>
    <submittedName>
        <fullName evidence="3">Uncharacterized protein</fullName>
    </submittedName>
</protein>
<evidence type="ECO:0000256" key="2">
    <source>
        <dbReference type="SAM" id="SignalP"/>
    </source>
</evidence>
<proteinExistence type="predicted"/>